<evidence type="ECO:0000313" key="4">
    <source>
        <dbReference type="Proteomes" id="UP000541810"/>
    </source>
</evidence>
<dbReference type="InterPro" id="IPR049492">
    <property type="entry name" value="BD-FAE-like_dom"/>
</dbReference>
<comment type="caution">
    <text evidence="3">The sequence shown here is derived from an EMBL/GenBank/DDBJ whole genome shotgun (WGS) entry which is preliminary data.</text>
</comment>
<dbReference type="InterPro" id="IPR050300">
    <property type="entry name" value="GDXG_lipolytic_enzyme"/>
</dbReference>
<gene>
    <name evidence="3" type="ORF">HNQ40_002981</name>
</gene>
<dbReference type="Proteomes" id="UP000541810">
    <property type="component" value="Unassembled WGS sequence"/>
</dbReference>
<keyword evidence="4" id="KW-1185">Reference proteome</keyword>
<dbReference type="Pfam" id="PF20434">
    <property type="entry name" value="BD-FAE"/>
    <property type="match status" value="1"/>
</dbReference>
<dbReference type="AlphaFoldDB" id="A0A7X0LL61"/>
<accession>A0A7X0LL61</accession>
<dbReference type="SUPFAM" id="SSF53474">
    <property type="entry name" value="alpha/beta-Hydrolases"/>
    <property type="match status" value="1"/>
</dbReference>
<feature type="domain" description="BD-FAE-like" evidence="2">
    <location>
        <begin position="21"/>
        <end position="209"/>
    </location>
</feature>
<keyword evidence="1" id="KW-0378">Hydrolase</keyword>
<protein>
    <submittedName>
        <fullName evidence="3">Acetyl esterase/lipase</fullName>
    </submittedName>
</protein>
<dbReference type="InterPro" id="IPR029058">
    <property type="entry name" value="AB_hydrolase_fold"/>
</dbReference>
<evidence type="ECO:0000259" key="2">
    <source>
        <dbReference type="Pfam" id="PF20434"/>
    </source>
</evidence>
<dbReference type="GO" id="GO:0016787">
    <property type="term" value="F:hydrolase activity"/>
    <property type="evidence" value="ECO:0007669"/>
    <property type="project" value="UniProtKB-KW"/>
</dbReference>
<name>A0A7X0LL61_9BACT</name>
<evidence type="ECO:0000313" key="3">
    <source>
        <dbReference type="EMBL" id="MBB6431175.1"/>
    </source>
</evidence>
<dbReference type="RefSeq" id="WP_184678662.1">
    <property type="nucleotide sequence ID" value="NZ_JACHGY010000001.1"/>
</dbReference>
<organism evidence="3 4">
    <name type="scientific">Algisphaera agarilytica</name>
    <dbReference type="NCBI Taxonomy" id="1385975"/>
    <lineage>
        <taxon>Bacteria</taxon>
        <taxon>Pseudomonadati</taxon>
        <taxon>Planctomycetota</taxon>
        <taxon>Phycisphaerae</taxon>
        <taxon>Phycisphaerales</taxon>
        <taxon>Phycisphaeraceae</taxon>
        <taxon>Algisphaera</taxon>
    </lineage>
</organism>
<reference evidence="3 4" key="1">
    <citation type="submission" date="2020-08" db="EMBL/GenBank/DDBJ databases">
        <title>Genomic Encyclopedia of Type Strains, Phase IV (KMG-IV): sequencing the most valuable type-strain genomes for metagenomic binning, comparative biology and taxonomic classification.</title>
        <authorList>
            <person name="Goeker M."/>
        </authorList>
    </citation>
    <scope>NUCLEOTIDE SEQUENCE [LARGE SCALE GENOMIC DNA]</scope>
    <source>
        <strain evidence="3 4">DSM 103725</strain>
    </source>
</reference>
<dbReference type="PANTHER" id="PTHR48081:SF6">
    <property type="entry name" value="PEPTIDASE S9 PROLYL OLIGOPEPTIDASE CATALYTIC DOMAIN-CONTAINING PROTEIN"/>
    <property type="match status" value="1"/>
</dbReference>
<dbReference type="EMBL" id="JACHGY010000001">
    <property type="protein sequence ID" value="MBB6431175.1"/>
    <property type="molecule type" value="Genomic_DNA"/>
</dbReference>
<dbReference type="PANTHER" id="PTHR48081">
    <property type="entry name" value="AB HYDROLASE SUPERFAMILY PROTEIN C4A8.06C"/>
    <property type="match status" value="1"/>
</dbReference>
<evidence type="ECO:0000256" key="1">
    <source>
        <dbReference type="ARBA" id="ARBA00022801"/>
    </source>
</evidence>
<sequence>MSLIRIPLWHRESARPDLTLYPTESAEPRGAVMVCPGGGYQVLSDHEGWDVAERLAEAGFDAAVLRYRLGPHNHHPAMLHDAQRGLRLMRQRPEIRAEKIAVLGFSAGGHLASSLAVHAERWASDKDDLAGEVSARPDAAVLCYPVIDMAGAHTHEGSRNALLGEDADPAVAEMMSTHLQVNADTPPTFLWHTADDEPVPMQNSLMFATACREAGVPVELHVYESGVHGLGLAPGHPAGAWFDACTAFLDRQFPSQSFTTPS</sequence>
<proteinExistence type="predicted"/>
<dbReference type="Gene3D" id="3.40.50.1820">
    <property type="entry name" value="alpha/beta hydrolase"/>
    <property type="match status" value="1"/>
</dbReference>